<evidence type="ECO:0000313" key="3">
    <source>
        <dbReference type="Proteomes" id="UP001344632"/>
    </source>
</evidence>
<accession>A0ABU6GTT1</accession>
<dbReference type="PROSITE" id="PS51186">
    <property type="entry name" value="GNAT"/>
    <property type="match status" value="1"/>
</dbReference>
<gene>
    <name evidence="2" type="ORF">P4H66_22735</name>
</gene>
<evidence type="ECO:0000313" key="2">
    <source>
        <dbReference type="EMBL" id="MEC0242633.1"/>
    </source>
</evidence>
<dbReference type="Gene3D" id="3.40.630.30">
    <property type="match status" value="1"/>
</dbReference>
<organism evidence="2 3">
    <name type="scientific">Paenibacillus dokdonensis</name>
    <dbReference type="NCBI Taxonomy" id="2567944"/>
    <lineage>
        <taxon>Bacteria</taxon>
        <taxon>Bacillati</taxon>
        <taxon>Bacillota</taxon>
        <taxon>Bacilli</taxon>
        <taxon>Bacillales</taxon>
        <taxon>Paenibacillaceae</taxon>
        <taxon>Paenibacillus</taxon>
    </lineage>
</organism>
<reference evidence="2 3" key="1">
    <citation type="submission" date="2023-03" db="EMBL/GenBank/DDBJ databases">
        <title>Bacillus Genome Sequencing.</title>
        <authorList>
            <person name="Dunlap C."/>
        </authorList>
    </citation>
    <scope>NUCLEOTIDE SEQUENCE [LARGE SCALE GENOMIC DNA]</scope>
    <source>
        <strain evidence="2 3">BD-525</strain>
    </source>
</reference>
<dbReference type="InterPro" id="IPR000182">
    <property type="entry name" value="GNAT_dom"/>
</dbReference>
<dbReference type="PANTHER" id="PTHR43441:SF12">
    <property type="entry name" value="RIBOSOMAL N-ACETYLTRANSFERASE YDAF-RELATED"/>
    <property type="match status" value="1"/>
</dbReference>
<dbReference type="PANTHER" id="PTHR43441">
    <property type="entry name" value="RIBOSOMAL-PROTEIN-SERINE ACETYLTRANSFERASE"/>
    <property type="match status" value="1"/>
</dbReference>
<feature type="domain" description="N-acetyltransferase" evidence="1">
    <location>
        <begin position="10"/>
        <end position="176"/>
    </location>
</feature>
<dbReference type="Proteomes" id="UP001344632">
    <property type="component" value="Unassembled WGS sequence"/>
</dbReference>
<dbReference type="RefSeq" id="WP_326090401.1">
    <property type="nucleotide sequence ID" value="NZ_JARLKZ010000016.1"/>
</dbReference>
<proteinExistence type="predicted"/>
<sequence length="183" mass="21390">MFKYDIDDSSYLTLLDIKDSEMLFNLINRNREHIGEWLKFPSFTLQEEDSKRFIESTRMRYAKNEGYWLGIWTQNKLAGSIGFPYIDHENKKTEIGYWLGGEFVGNGLITKSIKILIEHAFQNLEMNKIEIGAAPGNVRSRAIPEKLGFHREGEIRDYEFINGRFLDRIIYGLKADEWKLQGG</sequence>
<dbReference type="EMBL" id="JARLKZ010000016">
    <property type="protein sequence ID" value="MEC0242633.1"/>
    <property type="molecule type" value="Genomic_DNA"/>
</dbReference>
<comment type="caution">
    <text evidence="2">The sequence shown here is derived from an EMBL/GenBank/DDBJ whole genome shotgun (WGS) entry which is preliminary data.</text>
</comment>
<keyword evidence="3" id="KW-1185">Reference proteome</keyword>
<protein>
    <submittedName>
        <fullName evidence="2">GNAT family protein</fullName>
    </submittedName>
</protein>
<name>A0ABU6GTT1_9BACL</name>
<evidence type="ECO:0000259" key="1">
    <source>
        <dbReference type="PROSITE" id="PS51186"/>
    </source>
</evidence>
<dbReference type="InterPro" id="IPR051908">
    <property type="entry name" value="Ribosomal_N-acetyltransferase"/>
</dbReference>
<dbReference type="SUPFAM" id="SSF55729">
    <property type="entry name" value="Acyl-CoA N-acyltransferases (Nat)"/>
    <property type="match status" value="1"/>
</dbReference>
<dbReference type="InterPro" id="IPR016181">
    <property type="entry name" value="Acyl_CoA_acyltransferase"/>
</dbReference>
<dbReference type="Pfam" id="PF13302">
    <property type="entry name" value="Acetyltransf_3"/>
    <property type="match status" value="1"/>
</dbReference>